<dbReference type="NCBIfam" id="TIGR00151">
    <property type="entry name" value="ispF"/>
    <property type="match status" value="1"/>
</dbReference>
<evidence type="ECO:0000256" key="1">
    <source>
        <dbReference type="ARBA" id="ARBA00000200"/>
    </source>
</evidence>
<dbReference type="InterPro" id="IPR020555">
    <property type="entry name" value="MECDP_synthase_CS"/>
</dbReference>
<dbReference type="CDD" id="cd00554">
    <property type="entry name" value="MECDP_synthase"/>
    <property type="match status" value="1"/>
</dbReference>
<evidence type="ECO:0000256" key="5">
    <source>
        <dbReference type="ARBA" id="ARBA00023229"/>
    </source>
</evidence>
<dbReference type="PANTHER" id="PTHR43181">
    <property type="entry name" value="2-C-METHYL-D-ERYTHRITOL 2,4-CYCLODIPHOSPHATE SYNTHASE, CHLOROPLASTIC"/>
    <property type="match status" value="1"/>
</dbReference>
<comment type="pathway">
    <text evidence="2 7">Isoprenoid biosynthesis; isopentenyl diphosphate biosynthesis via DXP pathway; isopentenyl diphosphate from 1-deoxy-D-xylulose 5-phosphate: step 4/6.</text>
</comment>
<feature type="binding site" evidence="7">
    <location>
        <position position="178"/>
    </location>
    <ligand>
        <name>4-CDP-2-C-methyl-D-erythritol 2-phosphate</name>
        <dbReference type="ChEBI" id="CHEBI:57919"/>
    </ligand>
</feature>
<comment type="similarity">
    <text evidence="7 8">Belongs to the IspF family.</text>
</comment>
<dbReference type="InterPro" id="IPR003526">
    <property type="entry name" value="MECDP_synthase"/>
</dbReference>
<organism evidence="11 12">
    <name type="scientific">Kitasatospora nipponensis</name>
    <dbReference type="NCBI Taxonomy" id="258049"/>
    <lineage>
        <taxon>Bacteria</taxon>
        <taxon>Bacillati</taxon>
        <taxon>Actinomycetota</taxon>
        <taxon>Actinomycetes</taxon>
        <taxon>Kitasatosporales</taxon>
        <taxon>Streptomycetaceae</taxon>
        <taxon>Kitasatospora</taxon>
    </lineage>
</organism>
<feature type="binding site" evidence="7">
    <location>
        <position position="81"/>
    </location>
    <ligand>
        <name>a divalent metal cation</name>
        <dbReference type="ChEBI" id="CHEBI:60240"/>
    </ligand>
</feature>
<keyword evidence="4 7" id="KW-0479">Metal-binding</keyword>
<evidence type="ECO:0000256" key="8">
    <source>
        <dbReference type="RuleBase" id="RU004395"/>
    </source>
</evidence>
<feature type="binding site" evidence="7">
    <location>
        <position position="48"/>
    </location>
    <ligand>
        <name>a divalent metal cation</name>
        <dbReference type="ChEBI" id="CHEBI:60240"/>
    </ligand>
</feature>
<evidence type="ECO:0000256" key="9">
    <source>
        <dbReference type="SAM" id="MobiDB-lite"/>
    </source>
</evidence>
<feature type="binding site" evidence="7">
    <location>
        <position position="46"/>
    </location>
    <ligand>
        <name>a divalent metal cation</name>
        <dbReference type="ChEBI" id="CHEBI:60240"/>
    </ligand>
</feature>
<dbReference type="RefSeq" id="WP_344440145.1">
    <property type="nucleotide sequence ID" value="NZ_BAAALF010000012.1"/>
</dbReference>
<evidence type="ECO:0000256" key="2">
    <source>
        <dbReference type="ARBA" id="ARBA00004709"/>
    </source>
</evidence>
<comment type="subunit">
    <text evidence="7">Homotrimer.</text>
</comment>
<evidence type="ECO:0000313" key="12">
    <source>
        <dbReference type="Proteomes" id="UP001500037"/>
    </source>
</evidence>
<sequence length="194" mass="19630">MDSEQQASRQHVSQQHVSGPQASEPQGSQRPAAAVPVLPRVGIGTDVHAFADGVPLWVGGLHWEGHEQGLAGHSDGDVAAHAACNAIFSAAGIGDLGTHFGTDRSEWAGAAGVRLLAEAARIVREAGFEIGNIAVQVIGVRPRIGSRRTEAEAVLSAAAGAPVSLSAATTDGLGLTGRGEGLVGLATALVYPRG</sequence>
<dbReference type="PANTHER" id="PTHR43181:SF1">
    <property type="entry name" value="2-C-METHYL-D-ERYTHRITOL 2,4-CYCLODIPHOSPHATE SYNTHASE, CHLOROPLASTIC"/>
    <property type="match status" value="1"/>
</dbReference>
<feature type="binding site" evidence="7">
    <location>
        <begin position="95"/>
        <end position="97"/>
    </location>
    <ligand>
        <name>4-CDP-2-C-methyl-D-erythritol 2-phosphate</name>
        <dbReference type="ChEBI" id="CHEBI:57919"/>
    </ligand>
</feature>
<feature type="site" description="Transition state stabilizer" evidence="7">
    <location>
        <position position="169"/>
    </location>
</feature>
<dbReference type="SUPFAM" id="SSF69765">
    <property type="entry name" value="IpsF-like"/>
    <property type="match status" value="1"/>
</dbReference>
<feature type="domain" description="2-C-methyl-D-erythritol 2,4-cyclodiphosphate synthase" evidence="10">
    <location>
        <begin position="40"/>
        <end position="190"/>
    </location>
</feature>
<dbReference type="HAMAP" id="MF_00107">
    <property type="entry name" value="IspF"/>
    <property type="match status" value="1"/>
</dbReference>
<dbReference type="InterPro" id="IPR036571">
    <property type="entry name" value="MECDP_synthase_sf"/>
</dbReference>
<comment type="cofactor">
    <cofactor evidence="7">
        <name>a divalent metal cation</name>
        <dbReference type="ChEBI" id="CHEBI:60240"/>
    </cofactor>
    <text evidence="7">Binds 1 divalent metal cation per subunit.</text>
</comment>
<feature type="binding site" evidence="7">
    <location>
        <begin position="73"/>
        <end position="74"/>
    </location>
    <ligand>
        <name>4-CDP-2-C-methyl-D-erythritol 2-phosphate</name>
        <dbReference type="ChEBI" id="CHEBI:57919"/>
    </ligand>
</feature>
<keyword evidence="5 7" id="KW-0414">Isoprene biosynthesis</keyword>
<comment type="caution">
    <text evidence="11">The sequence shown here is derived from an EMBL/GenBank/DDBJ whole genome shotgun (WGS) entry which is preliminary data.</text>
</comment>
<evidence type="ECO:0000256" key="3">
    <source>
        <dbReference type="ARBA" id="ARBA00012579"/>
    </source>
</evidence>
<accession>A0ABN1VUH0</accession>
<dbReference type="Gene3D" id="3.30.1330.50">
    <property type="entry name" value="2-C-methyl-D-erythritol 2,4-cyclodiphosphate synthase"/>
    <property type="match status" value="1"/>
</dbReference>
<dbReference type="EMBL" id="BAAALF010000012">
    <property type="protein sequence ID" value="GAA1223775.1"/>
    <property type="molecule type" value="Genomic_DNA"/>
</dbReference>
<comment type="function">
    <text evidence="7">Involved in the biosynthesis of isopentenyl diphosphate (IPP) and dimethylallyl diphosphate (DMAPP), two major building blocks of isoprenoid compounds. Catalyzes the conversion of 4-diphosphocytidyl-2-C-methyl-D-erythritol 2-phosphate (CDP-ME2P) to 2-C-methyl-D-erythritol 2,4-cyclodiphosphate (ME-CPP) with a corresponding release of cytidine 5-monophosphate (CMP).</text>
</comment>
<reference evidence="11 12" key="1">
    <citation type="journal article" date="2019" name="Int. J. Syst. Evol. Microbiol.">
        <title>The Global Catalogue of Microorganisms (GCM) 10K type strain sequencing project: providing services to taxonomists for standard genome sequencing and annotation.</title>
        <authorList>
            <consortium name="The Broad Institute Genomics Platform"/>
            <consortium name="The Broad Institute Genome Sequencing Center for Infectious Disease"/>
            <person name="Wu L."/>
            <person name="Ma J."/>
        </authorList>
    </citation>
    <scope>NUCLEOTIDE SEQUENCE [LARGE SCALE GENOMIC DNA]</scope>
    <source>
        <strain evidence="11 12">JCM 13004</strain>
    </source>
</reference>
<feature type="region of interest" description="Disordered" evidence="9">
    <location>
        <begin position="1"/>
        <end position="32"/>
    </location>
</feature>
<comment type="catalytic activity">
    <reaction evidence="1 7 8">
        <text>4-CDP-2-C-methyl-D-erythritol 2-phosphate = 2-C-methyl-D-erythritol 2,4-cyclic diphosphate + CMP</text>
        <dbReference type="Rhea" id="RHEA:23864"/>
        <dbReference type="ChEBI" id="CHEBI:57919"/>
        <dbReference type="ChEBI" id="CHEBI:58483"/>
        <dbReference type="ChEBI" id="CHEBI:60377"/>
        <dbReference type="EC" id="4.6.1.12"/>
    </reaction>
</comment>
<feature type="site" description="Transition state stabilizer" evidence="7">
    <location>
        <position position="73"/>
    </location>
</feature>
<protein>
    <recommendedName>
        <fullName evidence="3 7">2-C-methyl-D-erythritol 2,4-cyclodiphosphate synthase</fullName>
        <shortName evidence="7">MECDP-synthase</shortName>
        <shortName evidence="7">MECPP-synthase</shortName>
        <shortName evidence="7">MECPS</shortName>
        <ecNumber evidence="3 7">4.6.1.12</ecNumber>
    </recommendedName>
</protein>
<feature type="compositionally biased region" description="Polar residues" evidence="9">
    <location>
        <begin position="1"/>
        <end position="29"/>
    </location>
</feature>
<evidence type="ECO:0000256" key="6">
    <source>
        <dbReference type="ARBA" id="ARBA00023239"/>
    </source>
</evidence>
<dbReference type="Pfam" id="PF02542">
    <property type="entry name" value="YgbB"/>
    <property type="match status" value="1"/>
</dbReference>
<feature type="binding site" evidence="7">
    <location>
        <begin position="46"/>
        <end position="48"/>
    </location>
    <ligand>
        <name>4-CDP-2-C-methyl-D-erythritol 2-phosphate</name>
        <dbReference type="ChEBI" id="CHEBI:57919"/>
    </ligand>
</feature>
<evidence type="ECO:0000259" key="10">
    <source>
        <dbReference type="Pfam" id="PF02542"/>
    </source>
</evidence>
<dbReference type="PROSITE" id="PS01350">
    <property type="entry name" value="ISPF"/>
    <property type="match status" value="1"/>
</dbReference>
<comment type="caution">
    <text evidence="7">Lacks conserved residue(s) required for the propagation of feature annotation.</text>
</comment>
<evidence type="ECO:0000256" key="4">
    <source>
        <dbReference type="ARBA" id="ARBA00022723"/>
    </source>
</evidence>
<dbReference type="Proteomes" id="UP001500037">
    <property type="component" value="Unassembled WGS sequence"/>
</dbReference>
<name>A0ABN1VUH0_9ACTN</name>
<proteinExistence type="inferred from homology"/>
<keyword evidence="12" id="KW-1185">Reference proteome</keyword>
<evidence type="ECO:0000313" key="11">
    <source>
        <dbReference type="EMBL" id="GAA1223775.1"/>
    </source>
</evidence>
<keyword evidence="6 7" id="KW-0456">Lyase</keyword>
<evidence type="ECO:0000256" key="7">
    <source>
        <dbReference type="HAMAP-Rule" id="MF_00107"/>
    </source>
</evidence>
<dbReference type="EC" id="4.6.1.12" evidence="3 7"/>
<gene>
    <name evidence="7 11" type="primary">ispF</name>
    <name evidence="11" type="ORF">GCM10009665_12570</name>
</gene>